<dbReference type="AlphaFoldDB" id="A0A841BTD0"/>
<protein>
    <submittedName>
        <fullName evidence="2">Uncharacterized protein</fullName>
    </submittedName>
</protein>
<keyword evidence="1" id="KW-0812">Transmembrane</keyword>
<keyword evidence="1" id="KW-1133">Transmembrane helix</keyword>
<feature type="transmembrane region" description="Helical" evidence="1">
    <location>
        <begin position="43"/>
        <end position="65"/>
    </location>
</feature>
<proteinExistence type="predicted"/>
<evidence type="ECO:0000313" key="3">
    <source>
        <dbReference type="Proteomes" id="UP000587527"/>
    </source>
</evidence>
<reference evidence="2 3" key="1">
    <citation type="submission" date="2020-08" db="EMBL/GenBank/DDBJ databases">
        <title>Sequencing the genomes of 1000 actinobacteria strains.</title>
        <authorList>
            <person name="Klenk H.-P."/>
        </authorList>
    </citation>
    <scope>NUCLEOTIDE SEQUENCE [LARGE SCALE GENOMIC DNA]</scope>
    <source>
        <strain evidence="2 3">DSM 45362</strain>
    </source>
</reference>
<accession>A0A841BTD0</accession>
<dbReference type="Proteomes" id="UP000587527">
    <property type="component" value="Unassembled WGS sequence"/>
</dbReference>
<dbReference type="EMBL" id="JACHMN010000002">
    <property type="protein sequence ID" value="MBB5870051.1"/>
    <property type="molecule type" value="Genomic_DNA"/>
</dbReference>
<evidence type="ECO:0000313" key="2">
    <source>
        <dbReference type="EMBL" id="MBB5870051.1"/>
    </source>
</evidence>
<dbReference type="RefSeq" id="WP_184837149.1">
    <property type="nucleotide sequence ID" value="NZ_JACHMN010000002.1"/>
</dbReference>
<gene>
    <name evidence="2" type="ORF">F4553_003430</name>
</gene>
<keyword evidence="3" id="KW-1185">Reference proteome</keyword>
<feature type="transmembrane region" description="Helical" evidence="1">
    <location>
        <begin position="12"/>
        <end position="31"/>
    </location>
</feature>
<comment type="caution">
    <text evidence="2">The sequence shown here is derived from an EMBL/GenBank/DDBJ whole genome shotgun (WGS) entry which is preliminary data.</text>
</comment>
<sequence>MVPTLPGRIQTRLFLLAILGAPLTFIITPFLGLDGPLSGRYQVTFTVLLAVAVLGIVWEAIYHFLMQWRWEKDWPTLFGLITFLPEGLLIWGLLHLGLLPGLPAEAPVIPFALHFLAVWLVVWLAANGPMRVPFIRWRFYGGRLL</sequence>
<name>A0A841BTD0_9ACTN</name>
<feature type="transmembrane region" description="Helical" evidence="1">
    <location>
        <begin position="108"/>
        <end position="126"/>
    </location>
</feature>
<organism evidence="2 3">
    <name type="scientific">Allocatelliglobosispora scoriae</name>
    <dbReference type="NCBI Taxonomy" id="643052"/>
    <lineage>
        <taxon>Bacteria</taxon>
        <taxon>Bacillati</taxon>
        <taxon>Actinomycetota</taxon>
        <taxon>Actinomycetes</taxon>
        <taxon>Micromonosporales</taxon>
        <taxon>Micromonosporaceae</taxon>
        <taxon>Allocatelliglobosispora</taxon>
    </lineage>
</organism>
<feature type="transmembrane region" description="Helical" evidence="1">
    <location>
        <begin position="77"/>
        <end position="96"/>
    </location>
</feature>
<keyword evidence="1" id="KW-0472">Membrane</keyword>
<evidence type="ECO:0000256" key="1">
    <source>
        <dbReference type="SAM" id="Phobius"/>
    </source>
</evidence>